<dbReference type="PANTHER" id="PTHR12236">
    <property type="entry name" value="STRUCTURAL CONTITUENT OF CUTICLE"/>
    <property type="match status" value="1"/>
</dbReference>
<organism evidence="3 4">
    <name type="scientific">Callosobruchus maculatus</name>
    <name type="common">Southern cowpea weevil</name>
    <name type="synonym">Pulse bruchid</name>
    <dbReference type="NCBI Taxonomy" id="64391"/>
    <lineage>
        <taxon>Eukaryota</taxon>
        <taxon>Metazoa</taxon>
        <taxon>Ecdysozoa</taxon>
        <taxon>Arthropoda</taxon>
        <taxon>Hexapoda</taxon>
        <taxon>Insecta</taxon>
        <taxon>Pterygota</taxon>
        <taxon>Neoptera</taxon>
        <taxon>Endopterygota</taxon>
        <taxon>Coleoptera</taxon>
        <taxon>Polyphaga</taxon>
        <taxon>Cucujiformia</taxon>
        <taxon>Chrysomeloidea</taxon>
        <taxon>Chrysomelidae</taxon>
        <taxon>Bruchinae</taxon>
        <taxon>Bruchini</taxon>
        <taxon>Callosobruchus</taxon>
    </lineage>
</organism>
<dbReference type="OrthoDB" id="7789829at2759"/>
<evidence type="ECO:0000256" key="1">
    <source>
        <dbReference type="ARBA" id="ARBA00022460"/>
    </source>
</evidence>
<dbReference type="InterPro" id="IPR000618">
    <property type="entry name" value="Insect_cuticle"/>
</dbReference>
<dbReference type="GO" id="GO:0042302">
    <property type="term" value="F:structural constituent of cuticle"/>
    <property type="evidence" value="ECO:0007669"/>
    <property type="project" value="UniProtKB-UniRule"/>
</dbReference>
<dbReference type="AlphaFoldDB" id="A0A653CEG1"/>
<gene>
    <name evidence="3" type="ORF">CALMAC_LOCUS8331</name>
</gene>
<reference evidence="3 4" key="1">
    <citation type="submission" date="2019-01" db="EMBL/GenBank/DDBJ databases">
        <authorList>
            <person name="Sayadi A."/>
        </authorList>
    </citation>
    <scope>NUCLEOTIDE SEQUENCE [LARGE SCALE GENOMIC DNA]</scope>
</reference>
<proteinExistence type="predicted"/>
<dbReference type="Pfam" id="PF00379">
    <property type="entry name" value="Chitin_bind_4"/>
    <property type="match status" value="1"/>
</dbReference>
<evidence type="ECO:0000313" key="3">
    <source>
        <dbReference type="EMBL" id="VEN46133.1"/>
    </source>
</evidence>
<dbReference type="EMBL" id="CAACVG010007573">
    <property type="protein sequence ID" value="VEN46133.1"/>
    <property type="molecule type" value="Genomic_DNA"/>
</dbReference>
<dbReference type="PROSITE" id="PS51155">
    <property type="entry name" value="CHIT_BIND_RR_2"/>
    <property type="match status" value="1"/>
</dbReference>
<keyword evidence="1 2" id="KW-0193">Cuticle</keyword>
<sequence length="145" mass="14793">QLTALAATAYQTSAGYAAPAYGGHGLGAFIGPAGHGGYAGPALAAGHGLGAVKTNNNVSVLQAHPKYQFNYGVADGLTGDHKTQSEVRDGGHVKGSYSVAEPDGTLRVVEYAADDVNGFNAVVKKIGPQIHPHHAPVYGGHHGHY</sequence>
<dbReference type="InterPro" id="IPR031311">
    <property type="entry name" value="CHIT_BIND_RR_consensus"/>
</dbReference>
<accession>A0A653CEG1</accession>
<dbReference type="PROSITE" id="PS00233">
    <property type="entry name" value="CHIT_BIND_RR_1"/>
    <property type="match status" value="1"/>
</dbReference>
<dbReference type="GO" id="GO:0031012">
    <property type="term" value="C:extracellular matrix"/>
    <property type="evidence" value="ECO:0007669"/>
    <property type="project" value="TreeGrafter"/>
</dbReference>
<feature type="non-terminal residue" evidence="3">
    <location>
        <position position="1"/>
    </location>
</feature>
<dbReference type="PRINTS" id="PR00947">
    <property type="entry name" value="CUTICLE"/>
</dbReference>
<name>A0A653CEG1_CALMS</name>
<dbReference type="GO" id="GO:0005615">
    <property type="term" value="C:extracellular space"/>
    <property type="evidence" value="ECO:0007669"/>
    <property type="project" value="TreeGrafter"/>
</dbReference>
<keyword evidence="4" id="KW-1185">Reference proteome</keyword>
<protein>
    <submittedName>
        <fullName evidence="3">Uncharacterized protein</fullName>
    </submittedName>
</protein>
<dbReference type="PANTHER" id="PTHR12236:SF75">
    <property type="entry name" value="CUTICULAR PROTEIN 62BB, ISOFORM A"/>
    <property type="match status" value="1"/>
</dbReference>
<evidence type="ECO:0000313" key="4">
    <source>
        <dbReference type="Proteomes" id="UP000410492"/>
    </source>
</evidence>
<evidence type="ECO:0000256" key="2">
    <source>
        <dbReference type="PROSITE-ProRule" id="PRU00497"/>
    </source>
</evidence>
<dbReference type="InterPro" id="IPR051217">
    <property type="entry name" value="Insect_Cuticle_Struc_Prot"/>
</dbReference>
<dbReference type="Proteomes" id="UP000410492">
    <property type="component" value="Unassembled WGS sequence"/>
</dbReference>